<evidence type="ECO:0000313" key="2">
    <source>
        <dbReference type="EMBL" id="KAH6830033.1"/>
    </source>
</evidence>
<keyword evidence="3" id="KW-1185">Reference proteome</keyword>
<dbReference type="AlphaFoldDB" id="A0AAD4P7S5"/>
<dbReference type="Proteomes" id="UP001190926">
    <property type="component" value="Unassembled WGS sequence"/>
</dbReference>
<evidence type="ECO:0000256" key="1">
    <source>
        <dbReference type="ARBA" id="ARBA00005437"/>
    </source>
</evidence>
<accession>A0AAD4P7S5</accession>
<organism evidence="2 3">
    <name type="scientific">Perilla frutescens var. hirtella</name>
    <name type="common">Perilla citriodora</name>
    <name type="synonym">Perilla setoyensis</name>
    <dbReference type="NCBI Taxonomy" id="608512"/>
    <lineage>
        <taxon>Eukaryota</taxon>
        <taxon>Viridiplantae</taxon>
        <taxon>Streptophyta</taxon>
        <taxon>Embryophyta</taxon>
        <taxon>Tracheophyta</taxon>
        <taxon>Spermatophyta</taxon>
        <taxon>Magnoliopsida</taxon>
        <taxon>eudicotyledons</taxon>
        <taxon>Gunneridae</taxon>
        <taxon>Pentapetalae</taxon>
        <taxon>asterids</taxon>
        <taxon>lamiids</taxon>
        <taxon>Lamiales</taxon>
        <taxon>Lamiaceae</taxon>
        <taxon>Nepetoideae</taxon>
        <taxon>Elsholtzieae</taxon>
        <taxon>Perilla</taxon>
    </lineage>
</organism>
<evidence type="ECO:0000313" key="3">
    <source>
        <dbReference type="Proteomes" id="UP001190926"/>
    </source>
</evidence>
<dbReference type="SUPFAM" id="SSF54518">
    <property type="entry name" value="Tubby C-terminal domain-like"/>
    <property type="match status" value="1"/>
</dbReference>
<comment type="caution">
    <text evidence="2">The sequence shown here is derived from an EMBL/GenBank/DDBJ whole genome shotgun (WGS) entry which is preliminary data.</text>
</comment>
<reference evidence="2 3" key="1">
    <citation type="journal article" date="2021" name="Nat. Commun.">
        <title>Incipient diploidization of the medicinal plant Perilla within 10,000 years.</title>
        <authorList>
            <person name="Zhang Y."/>
            <person name="Shen Q."/>
            <person name="Leng L."/>
            <person name="Zhang D."/>
            <person name="Chen S."/>
            <person name="Shi Y."/>
            <person name="Ning Z."/>
            <person name="Chen S."/>
        </authorList>
    </citation>
    <scope>NUCLEOTIDE SEQUENCE [LARGE SCALE GENOMIC DNA]</scope>
    <source>
        <strain evidence="3">cv. PC099</strain>
    </source>
</reference>
<protein>
    <recommendedName>
        <fullName evidence="4">Protein LURP-one-related 17</fullName>
    </recommendedName>
</protein>
<dbReference type="InterPro" id="IPR038595">
    <property type="entry name" value="LOR_sf"/>
</dbReference>
<dbReference type="InterPro" id="IPR007612">
    <property type="entry name" value="LOR"/>
</dbReference>
<dbReference type="EMBL" id="SDAM02000101">
    <property type="protein sequence ID" value="KAH6830033.1"/>
    <property type="molecule type" value="Genomic_DNA"/>
</dbReference>
<dbReference type="PANTHER" id="PTHR31087">
    <property type="match status" value="1"/>
</dbReference>
<dbReference type="Pfam" id="PF04525">
    <property type="entry name" value="LOR"/>
    <property type="match status" value="1"/>
</dbReference>
<proteinExistence type="inferred from homology"/>
<sequence length="220" mass="24731">MLVLLKPRSSRTVHHYHEQDQGCKKCVNGSDEEAASSISLTVWRKSLVFSCKGFTVIASNGNLAYRVDNYSARPDQTILMDGSGNPIFTIRRRRKKLRIMGSYWLVYDGEVDKNSTSSSNKPICCVRKNMSIMKTKPSVLAYVYGSMSEKGSKYTIEGSYARRSCKIMDESRRVCSEIKKKKTLIGGASFGVEVFDLIVQPGFDSRFAMAIVLLLDQMFS</sequence>
<dbReference type="PANTHER" id="PTHR31087:SF14">
    <property type="entry name" value="PROTEIN LURP-ONE-RELATED 17"/>
    <property type="match status" value="1"/>
</dbReference>
<evidence type="ECO:0008006" key="4">
    <source>
        <dbReference type="Google" id="ProtNLM"/>
    </source>
</evidence>
<dbReference type="Gene3D" id="2.40.160.200">
    <property type="entry name" value="LURP1-related"/>
    <property type="match status" value="1"/>
</dbReference>
<dbReference type="InterPro" id="IPR025659">
    <property type="entry name" value="Tubby-like_C"/>
</dbReference>
<comment type="similarity">
    <text evidence="1">Belongs to the LOR family.</text>
</comment>
<gene>
    <name evidence="2" type="ORF">C2S53_004150</name>
</gene>
<name>A0AAD4P7S5_PERFH</name>